<dbReference type="InterPro" id="IPR006571">
    <property type="entry name" value="TLDc_dom"/>
</dbReference>
<evidence type="ECO:0000313" key="4">
    <source>
        <dbReference type="Proteomes" id="UP000225706"/>
    </source>
</evidence>
<dbReference type="PROSITE" id="PS51886">
    <property type="entry name" value="TLDC"/>
    <property type="match status" value="2"/>
</dbReference>
<protein>
    <submittedName>
        <fullName evidence="3">BTB/POZ domain-containing protein KCTD21</fullName>
    </submittedName>
</protein>
<feature type="region of interest" description="Disordered" evidence="1">
    <location>
        <begin position="985"/>
        <end position="1015"/>
    </location>
</feature>
<name>A0A2B4SNK9_STYPI</name>
<evidence type="ECO:0000313" key="3">
    <source>
        <dbReference type="EMBL" id="PFX30112.1"/>
    </source>
</evidence>
<dbReference type="SUPFAM" id="SSF54695">
    <property type="entry name" value="POZ domain"/>
    <property type="match status" value="3"/>
</dbReference>
<dbReference type="InterPro" id="IPR003131">
    <property type="entry name" value="T1-type_BTB"/>
</dbReference>
<keyword evidence="4" id="KW-1185">Reference proteome</keyword>
<evidence type="ECO:0000259" key="2">
    <source>
        <dbReference type="PROSITE" id="PS51886"/>
    </source>
</evidence>
<dbReference type="Pfam" id="PF02214">
    <property type="entry name" value="BTB_2"/>
    <property type="match status" value="1"/>
</dbReference>
<dbReference type="SMART" id="SM00584">
    <property type="entry name" value="TLDc"/>
    <property type="match status" value="1"/>
</dbReference>
<feature type="region of interest" description="Disordered" evidence="1">
    <location>
        <begin position="765"/>
        <end position="789"/>
    </location>
</feature>
<dbReference type="SMART" id="SM00225">
    <property type="entry name" value="BTB"/>
    <property type="match status" value="1"/>
</dbReference>
<dbReference type="PANTHER" id="PTHR14499">
    <property type="entry name" value="POTASSIUM CHANNEL TETRAMERIZATION DOMAIN-CONTAINING"/>
    <property type="match status" value="1"/>
</dbReference>
<dbReference type="EMBL" id="LSMT01000055">
    <property type="protein sequence ID" value="PFX30112.1"/>
    <property type="molecule type" value="Genomic_DNA"/>
</dbReference>
<dbReference type="Proteomes" id="UP000225706">
    <property type="component" value="Unassembled WGS sequence"/>
</dbReference>
<accession>A0A2B4SNK9</accession>
<feature type="domain" description="TLDc" evidence="2">
    <location>
        <begin position="413"/>
        <end position="606"/>
    </location>
</feature>
<sequence>MSLSQLAHVKLSGAEKLMADAREHAMGKTADAQRLMAEASILLKQDLENAARENAVIDKITKTLSEVHFANKIKLNVGGKIYKTTLDTLRRDPDSLLCAMFSGKFKLRMDEEDGAYFIDRDAELFRYVLNYLRDGNLFCPNDNKVQRELLAEARFYQIQGIITDLEEKIPFESTLILKNEAHHSILLSWLPPGANCSLLYQASFDGQTPADFHRCCDDRGPTIVVIRVGPYVFEGFSSQSWESALINEQNNENTQGIIRGVIDHGANSGIRKFKKDKSSYLFTLVNQTASDPFKLNAVAGGGIGCKKKIGPNFGTAQLIGLAVWPSNSRLCSQWGNGFSEKSRRFFGSESFEIDELEVFQIPKECSTTFYKHDKLDFHLYILNYLRDGDLLYPEDQTAKEQLLKEAKFYQVQGIINHLEEALSFGIPSSIIKDKNHESYLLSWLSPGTTISLMYRASVDGETPADFHRCCDEKGPTLVVIKSGEYICGGYTSKSWTSASPIKAIEDSYSFLFTLENPSGSEPVKINPKADAHGGIRCDSRKGPSFGTSQFYDLEVWRTFNATRPEEILSYFDLGYGFICPESVDNIPYFTGKNPFKIEELEVFKRRIVSVVQVRVPILPQQKRYILNYLRDGDLLYPDDQTAKEQLLKEAKFYQVQGIISYLEEALSPIHSSIIKDKNHVSTLLSWMSPGTTFSLLYCASVNGKNPGIFHRCCDKKGPTLLVIKSGEYIFGGYASKSWRSALSVRGIEDSKSFLFTLEGPSGSEPIRINPTPGAHGGIRSENQQEKSMNNPCDSHVYGQIILTFVSQDRVGLMKWATLWKLKELQLLSEIKEMASSTQRSLIKCQWKWSRNAQAVVKKFHSEGRCKYDLHCQLSAMSLQAAIQERDSEEEPSKPTSHHAINYKIKKLQDLKENSEKLKSSIQKENAQWFTKKSGKIISGQELIGLNSLKKRDGCWLKLLLSKGQFTVDANETIKAKVSQVVLCAIDDSDDDDDDNENEEEDNNSSEGDGSGEDDY</sequence>
<reference evidence="4" key="1">
    <citation type="journal article" date="2017" name="bioRxiv">
        <title>Comparative analysis of the genomes of Stylophora pistillata and Acropora digitifera provides evidence for extensive differences between species of corals.</title>
        <authorList>
            <person name="Voolstra C.R."/>
            <person name="Li Y."/>
            <person name="Liew Y.J."/>
            <person name="Baumgarten S."/>
            <person name="Zoccola D."/>
            <person name="Flot J.-F."/>
            <person name="Tambutte S."/>
            <person name="Allemand D."/>
            <person name="Aranda M."/>
        </authorList>
    </citation>
    <scope>NUCLEOTIDE SEQUENCE [LARGE SCALE GENOMIC DNA]</scope>
</reference>
<organism evidence="3 4">
    <name type="scientific">Stylophora pistillata</name>
    <name type="common">Smooth cauliflower coral</name>
    <dbReference type="NCBI Taxonomy" id="50429"/>
    <lineage>
        <taxon>Eukaryota</taxon>
        <taxon>Metazoa</taxon>
        <taxon>Cnidaria</taxon>
        <taxon>Anthozoa</taxon>
        <taxon>Hexacorallia</taxon>
        <taxon>Scleractinia</taxon>
        <taxon>Astrocoeniina</taxon>
        <taxon>Pocilloporidae</taxon>
        <taxon>Stylophora</taxon>
    </lineage>
</organism>
<dbReference type="GO" id="GO:0051260">
    <property type="term" value="P:protein homooligomerization"/>
    <property type="evidence" value="ECO:0007669"/>
    <property type="project" value="InterPro"/>
</dbReference>
<dbReference type="OrthoDB" id="25620at2759"/>
<gene>
    <name evidence="3" type="primary">Kctd21</name>
    <name evidence="3" type="ORF">AWC38_SpisGene5083</name>
</gene>
<feature type="compositionally biased region" description="Acidic residues" evidence="1">
    <location>
        <begin position="986"/>
        <end position="1015"/>
    </location>
</feature>
<comment type="caution">
    <text evidence="3">The sequence shown here is derived from an EMBL/GenBank/DDBJ whole genome shotgun (WGS) entry which is preliminary data.</text>
</comment>
<feature type="domain" description="TLDc" evidence="2">
    <location>
        <begin position="672"/>
        <end position="822"/>
    </location>
</feature>
<dbReference type="InterPro" id="IPR011333">
    <property type="entry name" value="SKP1/BTB/POZ_sf"/>
</dbReference>
<dbReference type="PANTHER" id="PTHR14499:SF136">
    <property type="entry name" value="GH08630P"/>
    <property type="match status" value="1"/>
</dbReference>
<dbReference type="Pfam" id="PF07534">
    <property type="entry name" value="TLD"/>
    <property type="match status" value="3"/>
</dbReference>
<dbReference type="InterPro" id="IPR000210">
    <property type="entry name" value="BTB/POZ_dom"/>
</dbReference>
<dbReference type="Gene3D" id="3.30.710.10">
    <property type="entry name" value="Potassium Channel Kv1.1, Chain A"/>
    <property type="match status" value="3"/>
</dbReference>
<dbReference type="AlphaFoldDB" id="A0A2B4SNK9"/>
<proteinExistence type="predicted"/>
<evidence type="ECO:0000256" key="1">
    <source>
        <dbReference type="SAM" id="MobiDB-lite"/>
    </source>
</evidence>